<dbReference type="GO" id="GO:0000172">
    <property type="term" value="C:ribonuclease MRP complex"/>
    <property type="evidence" value="ECO:0007669"/>
    <property type="project" value="TreeGrafter"/>
</dbReference>
<comment type="caution">
    <text evidence="2">The sequence shown here is derived from an EMBL/GenBank/DDBJ whole genome shotgun (WGS) entry which is preliminary data.</text>
</comment>
<evidence type="ECO:0000313" key="2">
    <source>
        <dbReference type="EMBL" id="KAF9074824.1"/>
    </source>
</evidence>
<reference evidence="2" key="1">
    <citation type="submission" date="2020-11" db="EMBL/GenBank/DDBJ databases">
        <authorList>
            <consortium name="DOE Joint Genome Institute"/>
            <person name="Ahrendt S."/>
            <person name="Riley R."/>
            <person name="Andreopoulos W."/>
            <person name="Labutti K."/>
            <person name="Pangilinan J."/>
            <person name="Ruiz-Duenas F.J."/>
            <person name="Barrasa J.M."/>
            <person name="Sanchez-Garcia M."/>
            <person name="Camarero S."/>
            <person name="Miyauchi S."/>
            <person name="Serrano A."/>
            <person name="Linde D."/>
            <person name="Babiker R."/>
            <person name="Drula E."/>
            <person name="Ayuso-Fernandez I."/>
            <person name="Pacheco R."/>
            <person name="Padilla G."/>
            <person name="Ferreira P."/>
            <person name="Barriuso J."/>
            <person name="Kellner H."/>
            <person name="Castanera R."/>
            <person name="Alfaro M."/>
            <person name="Ramirez L."/>
            <person name="Pisabarro A.G."/>
            <person name="Kuo A."/>
            <person name="Tritt A."/>
            <person name="Lipzen A."/>
            <person name="He G."/>
            <person name="Yan M."/>
            <person name="Ng V."/>
            <person name="Cullen D."/>
            <person name="Martin F."/>
            <person name="Rosso M.-N."/>
            <person name="Henrissat B."/>
            <person name="Hibbett D."/>
            <person name="Martinez A.T."/>
            <person name="Grigoriev I.V."/>
        </authorList>
    </citation>
    <scope>NUCLEOTIDE SEQUENCE</scope>
    <source>
        <strain evidence="2">AH 40177</strain>
    </source>
</reference>
<accession>A0A9P5UD54</accession>
<feature type="compositionally biased region" description="Basic and acidic residues" evidence="1">
    <location>
        <begin position="263"/>
        <end position="274"/>
    </location>
</feature>
<dbReference type="Pfam" id="PF08228">
    <property type="entry name" value="RNase_P_pop3"/>
    <property type="match status" value="1"/>
</dbReference>
<gene>
    <name evidence="2" type="ORF">BDP27DRAFT_1257990</name>
</gene>
<dbReference type="Gene3D" id="3.30.1330.30">
    <property type="match status" value="1"/>
</dbReference>
<dbReference type="GO" id="GO:0034965">
    <property type="term" value="P:intronic box C/D snoRNA processing"/>
    <property type="evidence" value="ECO:0007669"/>
    <property type="project" value="TreeGrafter"/>
</dbReference>
<keyword evidence="3" id="KW-1185">Reference proteome</keyword>
<dbReference type="EMBL" id="JADNRY010000011">
    <property type="protein sequence ID" value="KAF9074824.1"/>
    <property type="molecule type" value="Genomic_DNA"/>
</dbReference>
<dbReference type="OrthoDB" id="20109at2759"/>
<dbReference type="GO" id="GO:0008033">
    <property type="term" value="P:tRNA processing"/>
    <property type="evidence" value="ECO:0007669"/>
    <property type="project" value="InterPro"/>
</dbReference>
<dbReference type="PANTHER" id="PTHR28272:SF1">
    <property type="entry name" value="RIBONUCLEASES P_MRP PROTEIN SUBUNIT POP3"/>
    <property type="match status" value="1"/>
</dbReference>
<dbReference type="GO" id="GO:0004526">
    <property type="term" value="F:ribonuclease P activity"/>
    <property type="evidence" value="ECO:0007669"/>
    <property type="project" value="TreeGrafter"/>
</dbReference>
<dbReference type="GO" id="GO:0005655">
    <property type="term" value="C:nucleolar ribonuclease P complex"/>
    <property type="evidence" value="ECO:0007669"/>
    <property type="project" value="TreeGrafter"/>
</dbReference>
<evidence type="ECO:0000313" key="3">
    <source>
        <dbReference type="Proteomes" id="UP000772434"/>
    </source>
</evidence>
<organism evidence="2 3">
    <name type="scientific">Rhodocollybia butyracea</name>
    <dbReference type="NCBI Taxonomy" id="206335"/>
    <lineage>
        <taxon>Eukaryota</taxon>
        <taxon>Fungi</taxon>
        <taxon>Dikarya</taxon>
        <taxon>Basidiomycota</taxon>
        <taxon>Agaricomycotina</taxon>
        <taxon>Agaricomycetes</taxon>
        <taxon>Agaricomycetidae</taxon>
        <taxon>Agaricales</taxon>
        <taxon>Marasmiineae</taxon>
        <taxon>Omphalotaceae</taxon>
        <taxon>Rhodocollybia</taxon>
    </lineage>
</organism>
<dbReference type="AlphaFoldDB" id="A0A9P5UD54"/>
<dbReference type="GO" id="GO:0005829">
    <property type="term" value="C:cytosol"/>
    <property type="evidence" value="ECO:0007669"/>
    <property type="project" value="TreeGrafter"/>
</dbReference>
<sequence>MSVKVHTHASNREKPGQPEKKVVFKGVLDNPFRILWPSIPINLQNVVLAQVISLLDGVSEYQSAYFQANRKRKREQSEKIRPRKKKATLESDDRPVAVSSTEMQMDIPVSDPPEVLSHLVTGINTVTKRLETLVRTRRGGNPEDSMPNVKIVLVCRADVNPPMLIDHLPHLVAAYNSTNPPDPILLVPLPPGAEFTLAEVMGVRRVAVMAIDKNAPGVSNILSLIADVPILTASWLSTQVTIAELKRTSIVPTHIKQLRTTAPKDMKAAKEQRATGRAMAKEKRKNAKLVPQVAKPAPREV</sequence>
<dbReference type="Proteomes" id="UP000772434">
    <property type="component" value="Unassembled WGS sequence"/>
</dbReference>
<evidence type="ECO:0000256" key="1">
    <source>
        <dbReference type="SAM" id="MobiDB-lite"/>
    </source>
</evidence>
<proteinExistence type="predicted"/>
<feature type="region of interest" description="Disordered" evidence="1">
    <location>
        <begin position="263"/>
        <end position="301"/>
    </location>
</feature>
<name>A0A9P5UD54_9AGAR</name>
<dbReference type="InterPro" id="IPR029064">
    <property type="entry name" value="Ribosomal_eL30-like_sf"/>
</dbReference>
<protein>
    <submittedName>
        <fullName evidence="2">Uncharacterized protein</fullName>
    </submittedName>
</protein>
<dbReference type="PANTHER" id="PTHR28272">
    <property type="entry name" value="RIBONUCLEASES P/MRP PROTEIN SUBUNIT POP3"/>
    <property type="match status" value="1"/>
</dbReference>
<dbReference type="GO" id="GO:0006364">
    <property type="term" value="P:rRNA processing"/>
    <property type="evidence" value="ECO:0007669"/>
    <property type="project" value="InterPro"/>
</dbReference>
<feature type="region of interest" description="Disordered" evidence="1">
    <location>
        <begin position="71"/>
        <end position="97"/>
    </location>
</feature>
<dbReference type="InterPro" id="IPR013241">
    <property type="entry name" value="RNase_P_Pop3"/>
</dbReference>
<dbReference type="GO" id="GO:0000171">
    <property type="term" value="F:ribonuclease MRP activity"/>
    <property type="evidence" value="ECO:0007669"/>
    <property type="project" value="TreeGrafter"/>
</dbReference>